<dbReference type="SUPFAM" id="SSF53474">
    <property type="entry name" value="alpha/beta-Hydrolases"/>
    <property type="match status" value="1"/>
</dbReference>
<keyword evidence="3" id="KW-1185">Reference proteome</keyword>
<organism evidence="2 3">
    <name type="scientific">Microbulbifer marinus</name>
    <dbReference type="NCBI Taxonomy" id="658218"/>
    <lineage>
        <taxon>Bacteria</taxon>
        <taxon>Pseudomonadati</taxon>
        <taxon>Pseudomonadota</taxon>
        <taxon>Gammaproteobacteria</taxon>
        <taxon>Cellvibrionales</taxon>
        <taxon>Microbulbiferaceae</taxon>
        <taxon>Microbulbifer</taxon>
    </lineage>
</organism>
<evidence type="ECO:0000313" key="3">
    <source>
        <dbReference type="Proteomes" id="UP000198658"/>
    </source>
</evidence>
<evidence type="ECO:0000259" key="1">
    <source>
        <dbReference type="Pfam" id="PF12146"/>
    </source>
</evidence>
<accession>A0A1H3VPE4</accession>
<dbReference type="Proteomes" id="UP000198658">
    <property type="component" value="Unassembled WGS sequence"/>
</dbReference>
<evidence type="ECO:0000313" key="2">
    <source>
        <dbReference type="EMBL" id="SDZ75972.1"/>
    </source>
</evidence>
<keyword evidence="2" id="KW-0645">Protease</keyword>
<dbReference type="OrthoDB" id="8476759at2"/>
<dbReference type="Pfam" id="PF12146">
    <property type="entry name" value="Hydrolase_4"/>
    <property type="match status" value="1"/>
</dbReference>
<reference evidence="3" key="1">
    <citation type="submission" date="2016-10" db="EMBL/GenBank/DDBJ databases">
        <authorList>
            <person name="Varghese N."/>
            <person name="Submissions S."/>
        </authorList>
    </citation>
    <scope>NUCLEOTIDE SEQUENCE [LARGE SCALE GENOMIC DNA]</scope>
    <source>
        <strain evidence="3">CGMCC 1.10657</strain>
    </source>
</reference>
<protein>
    <submittedName>
        <fullName evidence="2">Serine aminopeptidase, S33</fullName>
    </submittedName>
</protein>
<proteinExistence type="predicted"/>
<dbReference type="RefSeq" id="WP_091383860.1">
    <property type="nucleotide sequence ID" value="NZ_FNQO01000001.1"/>
</dbReference>
<dbReference type="Gene3D" id="3.40.50.1820">
    <property type="entry name" value="alpha/beta hydrolase"/>
    <property type="match status" value="1"/>
</dbReference>
<dbReference type="AlphaFoldDB" id="A0A1H3VPE4"/>
<feature type="domain" description="Serine aminopeptidase S33" evidence="1">
    <location>
        <begin position="114"/>
        <end position="247"/>
    </location>
</feature>
<dbReference type="InterPro" id="IPR029058">
    <property type="entry name" value="AB_hydrolase_fold"/>
</dbReference>
<dbReference type="GO" id="GO:0004177">
    <property type="term" value="F:aminopeptidase activity"/>
    <property type="evidence" value="ECO:0007669"/>
    <property type="project" value="UniProtKB-KW"/>
</dbReference>
<sequence length="480" mass="53459">MMIQWTLRFILHCLIGVLLTLLVVFAIYIDRLPDLHVWHTADLDEEFTEDSPVATFAEYLALEQRLFAQLDEEVYQKTEPAGLDSLNRYRRGSLADPARWPTNWNRSYLLEAENPRFMVLLLHGLTDAPYSLRHMGRRLHESGATVLGLRIPGHGTAPSGLVGVRWQDMTAAVRLAMRHLAELGDGRPIHIVGYSNGAALAVHYALAALDEPQLPRVRSLVLLSPEIGVAPAAALAVWQARLGRLLGIEKLQWNSIHLLEYEPFKYGSFAVNGGALTHELTVEVKRKIKALSADNGLEAMPPILSFSSVIDATVEAPAVVNNLFNLLPAGGHELVLFDINRQARIEHILKWKPDRIIAALREVPRRNYALTLVTNVSADSPQLVARRWLSDSDTPEEQSIGLQWPPDIYSLSHVALPFPPADSIYGGYPAAPGPGIQLGNLALRGERNALVISASTQLRLRWNPFYPWLENRAVEFIESN</sequence>
<gene>
    <name evidence="2" type="ORF">SAMN05216562_0087</name>
</gene>
<keyword evidence="2" id="KW-0031">Aminopeptidase</keyword>
<dbReference type="EMBL" id="FNQO01000001">
    <property type="protein sequence ID" value="SDZ75972.1"/>
    <property type="molecule type" value="Genomic_DNA"/>
</dbReference>
<dbReference type="STRING" id="658218.SAMN05216562_0087"/>
<dbReference type="InterPro" id="IPR022742">
    <property type="entry name" value="Hydrolase_4"/>
</dbReference>
<keyword evidence="2" id="KW-0378">Hydrolase</keyword>
<name>A0A1H3VPE4_9GAMM</name>